<dbReference type="AlphaFoldDB" id="A0A3S5AQK0"/>
<proteinExistence type="predicted"/>
<dbReference type="InterPro" id="IPR026010">
    <property type="entry name" value="NSP1/NUP62"/>
</dbReference>
<dbReference type="EMBL" id="CAAALY010077104">
    <property type="protein sequence ID" value="VEL25937.1"/>
    <property type="molecule type" value="Genomic_DNA"/>
</dbReference>
<name>A0A3S5AQK0_9PLAT</name>
<sequence>MEQLLEPLERAASELPPSQHHADIEREGIYQLATSTDLELNQFLSEIREIAEHVDSSGAHLARVIGDENAITASDHDAGRPKDPIGQVTRILNAHMHSLNRIHQNTRESSILTVRMFAFEFICI</sequence>
<evidence type="ECO:0000313" key="2">
    <source>
        <dbReference type="EMBL" id="VEL25937.1"/>
    </source>
</evidence>
<dbReference type="OrthoDB" id="344345at2759"/>
<protein>
    <submittedName>
        <fullName evidence="2">Uncharacterized protein</fullName>
    </submittedName>
</protein>
<gene>
    <name evidence="2" type="ORF">PXEA_LOCUS19377</name>
</gene>
<dbReference type="PANTHER" id="PTHR12084">
    <property type="entry name" value="NUCLEAR PORE GLYCOPROTEIN P62-RELATED"/>
    <property type="match status" value="1"/>
</dbReference>
<dbReference type="GO" id="GO:0005543">
    <property type="term" value="F:phospholipid binding"/>
    <property type="evidence" value="ECO:0007669"/>
    <property type="project" value="TreeGrafter"/>
</dbReference>
<dbReference type="GO" id="GO:0017056">
    <property type="term" value="F:structural constituent of nuclear pore"/>
    <property type="evidence" value="ECO:0007669"/>
    <property type="project" value="InterPro"/>
</dbReference>
<dbReference type="GO" id="GO:0044613">
    <property type="term" value="C:nuclear pore central transport channel"/>
    <property type="evidence" value="ECO:0007669"/>
    <property type="project" value="TreeGrafter"/>
</dbReference>
<dbReference type="GO" id="GO:0006606">
    <property type="term" value="P:protein import into nucleus"/>
    <property type="evidence" value="ECO:0007669"/>
    <property type="project" value="TreeGrafter"/>
</dbReference>
<evidence type="ECO:0000256" key="1">
    <source>
        <dbReference type="SAM" id="MobiDB-lite"/>
    </source>
</evidence>
<accession>A0A3S5AQK0</accession>
<dbReference type="Proteomes" id="UP000784294">
    <property type="component" value="Unassembled WGS sequence"/>
</dbReference>
<dbReference type="GO" id="GO:0006405">
    <property type="term" value="P:RNA export from nucleus"/>
    <property type="evidence" value="ECO:0007669"/>
    <property type="project" value="TreeGrafter"/>
</dbReference>
<comment type="caution">
    <text evidence="2">The sequence shown here is derived from an EMBL/GenBank/DDBJ whole genome shotgun (WGS) entry which is preliminary data.</text>
</comment>
<organism evidence="2 3">
    <name type="scientific">Protopolystoma xenopodis</name>
    <dbReference type="NCBI Taxonomy" id="117903"/>
    <lineage>
        <taxon>Eukaryota</taxon>
        <taxon>Metazoa</taxon>
        <taxon>Spiralia</taxon>
        <taxon>Lophotrochozoa</taxon>
        <taxon>Platyhelminthes</taxon>
        <taxon>Monogenea</taxon>
        <taxon>Polyopisthocotylea</taxon>
        <taxon>Polystomatidea</taxon>
        <taxon>Polystomatidae</taxon>
        <taxon>Protopolystoma</taxon>
    </lineage>
</organism>
<evidence type="ECO:0000313" key="3">
    <source>
        <dbReference type="Proteomes" id="UP000784294"/>
    </source>
</evidence>
<dbReference type="PANTHER" id="PTHR12084:SF0">
    <property type="entry name" value="NUCLEAR PORE GLYCOPROTEIN P62"/>
    <property type="match status" value="1"/>
</dbReference>
<keyword evidence="3" id="KW-1185">Reference proteome</keyword>
<feature type="region of interest" description="Disordered" evidence="1">
    <location>
        <begin position="1"/>
        <end position="24"/>
    </location>
</feature>
<reference evidence="2" key="1">
    <citation type="submission" date="2018-11" db="EMBL/GenBank/DDBJ databases">
        <authorList>
            <consortium name="Pathogen Informatics"/>
        </authorList>
    </citation>
    <scope>NUCLEOTIDE SEQUENCE</scope>
</reference>